<dbReference type="eggNOG" id="COG5421">
    <property type="taxonomic scope" value="Bacteria"/>
</dbReference>
<proteinExistence type="predicted"/>
<dbReference type="STRING" id="768710.DesyoDRAFT_2470"/>
<dbReference type="HOGENOM" id="CLU_031289_3_0_9"/>
<dbReference type="SUPFAM" id="SSF53098">
    <property type="entry name" value="Ribonuclease H-like"/>
    <property type="match status" value="1"/>
</dbReference>
<dbReference type="GO" id="GO:0003677">
    <property type="term" value="F:DNA binding"/>
    <property type="evidence" value="ECO:0007669"/>
    <property type="project" value="InterPro"/>
</dbReference>
<dbReference type="RefSeq" id="WP_007783284.1">
    <property type="nucleotide sequence ID" value="NZ_CM001441.1"/>
</dbReference>
<feature type="domain" description="Transposase IS4-like" evidence="1">
    <location>
        <begin position="181"/>
        <end position="461"/>
    </location>
</feature>
<dbReference type="GO" id="GO:0004803">
    <property type="term" value="F:transposase activity"/>
    <property type="evidence" value="ECO:0007669"/>
    <property type="project" value="InterPro"/>
</dbReference>
<gene>
    <name evidence="2" type="ORF">DesyoDRAFT_2470</name>
    <name evidence="3" type="ORF">DesyoDRAFT_4707</name>
</gene>
<evidence type="ECO:0000259" key="1">
    <source>
        <dbReference type="Pfam" id="PF01609"/>
    </source>
</evidence>
<evidence type="ECO:0000313" key="3">
    <source>
        <dbReference type="EMBL" id="EHQ91659.1"/>
    </source>
</evidence>
<name>H5XYV3_9FIRM</name>
<sequence length="537" mass="62143">MTKLSAPAYTFVSMPKSNVSCKKSGYVYHIGKGYRNDKGQPTSSQTIIGKYDTQTGMLIPNDNYFKIYGGKPQLRTVPIESIKNYGSYFLLKAITRESQLDTLLYRVFGEDAQSILMLAIYMALEGNVLSHCEDWMEETLTGSDVILASQECSRLLKVINEAKRNEFFRAWVHIRQQEEYLAYDITSISSYSKLNEEVEFGYNRDKEKLPQINLGMYFGETTKLPVYYRTYYGSIPDKSHLVAMMEGSDKVGIKNAHFVMDRGFFSKDNLLYLNQHTRGFIIGMPNRLVLSQEIIQAHGENVKSSRYDLGIGDVNGIALERSDYGFRCRVHLLYSDEKMADEKYRFKIDFKKWQASIAKGLIPREAEPFFHITKDKKDTVLSVEANHEVIDAYMRTMGYFLVMSTDFQKSTADILEIYRMKDVIEKSFDSLKNDLDMKRLRIHSAQAEEGKMFLAFLALILRTYVFNTIKPYILKKRLSLDRIFIEMRKIKVVVHPSGVMMHNPLTKKQKDILAYFNQSEESVTESLKHILKYQSVF</sequence>
<organism evidence="3 4">
    <name type="scientific">Desulfosporosinus youngiae DSM 17734</name>
    <dbReference type="NCBI Taxonomy" id="768710"/>
    <lineage>
        <taxon>Bacteria</taxon>
        <taxon>Bacillati</taxon>
        <taxon>Bacillota</taxon>
        <taxon>Clostridia</taxon>
        <taxon>Eubacteriales</taxon>
        <taxon>Desulfitobacteriaceae</taxon>
        <taxon>Desulfosporosinus</taxon>
    </lineage>
</organism>
<keyword evidence="4" id="KW-1185">Reference proteome</keyword>
<dbReference type="AlphaFoldDB" id="H5XYV3"/>
<dbReference type="Proteomes" id="UP000005104">
    <property type="component" value="Chromosome"/>
</dbReference>
<dbReference type="PANTHER" id="PTHR34614">
    <property type="match status" value="1"/>
</dbReference>
<dbReference type="Pfam" id="PF01609">
    <property type="entry name" value="DDE_Tnp_1"/>
    <property type="match status" value="1"/>
</dbReference>
<dbReference type="PANTHER" id="PTHR34614:SF2">
    <property type="entry name" value="TRANSPOSASE IS4-LIKE DOMAIN-CONTAINING PROTEIN"/>
    <property type="match status" value="1"/>
</dbReference>
<dbReference type="EMBL" id="CM001441">
    <property type="protein sequence ID" value="EHQ91659.1"/>
    <property type="molecule type" value="Genomic_DNA"/>
</dbReference>
<dbReference type="OrthoDB" id="2157903at2"/>
<evidence type="ECO:0000313" key="4">
    <source>
        <dbReference type="Proteomes" id="UP000005104"/>
    </source>
</evidence>
<evidence type="ECO:0000313" key="2">
    <source>
        <dbReference type="EMBL" id="EHQ89543.1"/>
    </source>
</evidence>
<dbReference type="InterPro" id="IPR012337">
    <property type="entry name" value="RNaseH-like_sf"/>
</dbReference>
<reference evidence="3 4" key="1">
    <citation type="submission" date="2011-11" db="EMBL/GenBank/DDBJ databases">
        <title>The Noncontiguous Finished genome of Desulfosporosinus youngiae DSM 17734.</title>
        <authorList>
            <consortium name="US DOE Joint Genome Institute (JGI-PGF)"/>
            <person name="Lucas S."/>
            <person name="Han J."/>
            <person name="Lapidus A."/>
            <person name="Cheng J.-F."/>
            <person name="Goodwin L."/>
            <person name="Pitluck S."/>
            <person name="Peters L."/>
            <person name="Ovchinnikova G."/>
            <person name="Lu M."/>
            <person name="Land M.L."/>
            <person name="Hauser L."/>
            <person name="Pester M."/>
            <person name="Spring S."/>
            <person name="Ollivier B."/>
            <person name="Rattei T."/>
            <person name="Klenk H.-P."/>
            <person name="Wagner M."/>
            <person name="Loy A."/>
            <person name="Woyke T.J."/>
        </authorList>
    </citation>
    <scope>NUCLEOTIDE SEQUENCE [LARGE SCALE GENOMIC DNA]</scope>
    <source>
        <strain evidence="3 4">DSM 17734</strain>
    </source>
</reference>
<accession>H5XYV3</accession>
<protein>
    <submittedName>
        <fullName evidence="3">Transposase</fullName>
    </submittedName>
</protein>
<dbReference type="GO" id="GO:0006313">
    <property type="term" value="P:DNA transposition"/>
    <property type="evidence" value="ECO:0007669"/>
    <property type="project" value="InterPro"/>
</dbReference>
<dbReference type="EMBL" id="CM001441">
    <property type="protein sequence ID" value="EHQ89543.1"/>
    <property type="molecule type" value="Genomic_DNA"/>
</dbReference>
<dbReference type="InterPro" id="IPR002559">
    <property type="entry name" value="Transposase_11"/>
</dbReference>